<organism evidence="2 6">
    <name type="scientific">Didymodactylos carnosus</name>
    <dbReference type="NCBI Taxonomy" id="1234261"/>
    <lineage>
        <taxon>Eukaryota</taxon>
        <taxon>Metazoa</taxon>
        <taxon>Spiralia</taxon>
        <taxon>Gnathifera</taxon>
        <taxon>Rotifera</taxon>
        <taxon>Eurotatoria</taxon>
        <taxon>Bdelloidea</taxon>
        <taxon>Philodinida</taxon>
        <taxon>Philodinidae</taxon>
        <taxon>Didymodactylos</taxon>
    </lineage>
</organism>
<dbReference type="Proteomes" id="UP000681722">
    <property type="component" value="Unassembled WGS sequence"/>
</dbReference>
<evidence type="ECO:0000313" key="2">
    <source>
        <dbReference type="EMBL" id="CAF0812125.1"/>
    </source>
</evidence>
<gene>
    <name evidence="2" type="ORF">GPM918_LOCUS4086</name>
    <name evidence="3" type="ORF">OVA965_LOCUS6882</name>
    <name evidence="4" type="ORF">SRO942_LOCUS4086</name>
    <name evidence="5" type="ORF">TMI583_LOCUS6878</name>
</gene>
<name>A0A813TP13_9BILA</name>
<dbReference type="EMBL" id="CAJOBA010002126">
    <property type="protein sequence ID" value="CAF3630978.1"/>
    <property type="molecule type" value="Genomic_DNA"/>
</dbReference>
<proteinExistence type="predicted"/>
<dbReference type="AlphaFoldDB" id="A0A813TP13"/>
<evidence type="ECO:0000313" key="5">
    <source>
        <dbReference type="EMBL" id="CAF3630978.1"/>
    </source>
</evidence>
<comment type="caution">
    <text evidence="2">The sequence shown here is derived from an EMBL/GenBank/DDBJ whole genome shotgun (WGS) entry which is preliminary data.</text>
</comment>
<dbReference type="EMBL" id="CAJOBC010000533">
    <property type="protein sequence ID" value="CAF3597817.1"/>
    <property type="molecule type" value="Genomic_DNA"/>
</dbReference>
<dbReference type="InterPro" id="IPR007110">
    <property type="entry name" value="Ig-like_dom"/>
</dbReference>
<evidence type="ECO:0000313" key="4">
    <source>
        <dbReference type="EMBL" id="CAF3597817.1"/>
    </source>
</evidence>
<dbReference type="Proteomes" id="UP000663829">
    <property type="component" value="Unassembled WGS sequence"/>
</dbReference>
<keyword evidence="6" id="KW-1185">Reference proteome</keyword>
<protein>
    <recommendedName>
        <fullName evidence="1">Ig-like domain-containing protein</fullName>
    </recommendedName>
</protein>
<dbReference type="EMBL" id="CAJNOK010002126">
    <property type="protein sequence ID" value="CAF0845710.1"/>
    <property type="molecule type" value="Genomic_DNA"/>
</dbReference>
<accession>A0A813TP13</accession>
<dbReference type="Proteomes" id="UP000682733">
    <property type="component" value="Unassembled WGS sequence"/>
</dbReference>
<dbReference type="EMBL" id="CAJNOQ010000533">
    <property type="protein sequence ID" value="CAF0812125.1"/>
    <property type="molecule type" value="Genomic_DNA"/>
</dbReference>
<reference evidence="2" key="1">
    <citation type="submission" date="2021-02" db="EMBL/GenBank/DDBJ databases">
        <authorList>
            <person name="Nowell W R."/>
        </authorList>
    </citation>
    <scope>NUCLEOTIDE SEQUENCE</scope>
</reference>
<evidence type="ECO:0000313" key="6">
    <source>
        <dbReference type="Proteomes" id="UP000663829"/>
    </source>
</evidence>
<evidence type="ECO:0000313" key="3">
    <source>
        <dbReference type="EMBL" id="CAF0845710.1"/>
    </source>
</evidence>
<dbReference type="Proteomes" id="UP000677228">
    <property type="component" value="Unassembled WGS sequence"/>
</dbReference>
<sequence>MYYPIFGLVIFIISSRSIDTENPNLTFVYGYLHTNKVYIKHYTSHPKNIQWNIKIPNTEFDAIDRSCRDGNVTKFEPIPYKTRVKYDHSENNPTFSQLTIHYPGYIDILSTFKATDKTNINDTMCYWIIGEPAFWHEERKRGSIGSKYSLSDLLKPRILCDFFSKTENYMIKWYVKNDNTMHNSDIPDLKPLPSHQYIRVITTHRMNDTLLFDRISKEDQIVYFCSVVTNYLLDNVKLNDNDSDVFENAKKNQCPTATCLTFAAVYEYRLRVANIVYQELSSSLLSTAKRISLNPKKKGLKE</sequence>
<evidence type="ECO:0000259" key="1">
    <source>
        <dbReference type="PROSITE" id="PS50835"/>
    </source>
</evidence>
<dbReference type="PROSITE" id="PS50835">
    <property type="entry name" value="IG_LIKE"/>
    <property type="match status" value="1"/>
</dbReference>
<feature type="domain" description="Ig-like" evidence="1">
    <location>
        <begin position="132"/>
        <end position="239"/>
    </location>
</feature>